<evidence type="ECO:0000256" key="5">
    <source>
        <dbReference type="ARBA" id="ARBA00022692"/>
    </source>
</evidence>
<dbReference type="EMBL" id="CP018221">
    <property type="protein sequence ID" value="API59289.1"/>
    <property type="molecule type" value="Genomic_DNA"/>
</dbReference>
<comment type="similarity">
    <text evidence="9">Belongs to the FtsQ/DivIB family. FtsQ subfamily.</text>
</comment>
<name>A0A1L3ZUP4_9SPHN</name>
<accession>A0A1L3ZUP4</accession>
<comment type="subcellular location">
    <subcellularLocation>
        <location evidence="9">Cell inner membrane</location>
        <topology evidence="9">Single-pass type II membrane protein</topology>
    </subcellularLocation>
    <subcellularLocation>
        <location evidence="1">Membrane</location>
    </subcellularLocation>
    <text evidence="9">Localizes to the division septum.</text>
</comment>
<feature type="compositionally biased region" description="Polar residues" evidence="10">
    <location>
        <begin position="23"/>
        <end position="32"/>
    </location>
</feature>
<feature type="compositionally biased region" description="Basic residues" evidence="10">
    <location>
        <begin position="9"/>
        <end position="22"/>
    </location>
</feature>
<dbReference type="InterPro" id="IPR005548">
    <property type="entry name" value="Cell_div_FtsQ/DivIB_C"/>
</dbReference>
<keyword evidence="13" id="KW-1185">Reference proteome</keyword>
<keyword evidence="2 9" id="KW-1003">Cell membrane</keyword>
<keyword evidence="7 9" id="KW-0472">Membrane</keyword>
<dbReference type="STRING" id="1921510.BSL82_08170"/>
<keyword evidence="5 9" id="KW-0812">Transmembrane</keyword>
<dbReference type="Gene3D" id="3.10.20.310">
    <property type="entry name" value="membrane protein fhac"/>
    <property type="match status" value="1"/>
</dbReference>
<evidence type="ECO:0000256" key="7">
    <source>
        <dbReference type="ARBA" id="ARBA00023136"/>
    </source>
</evidence>
<evidence type="ECO:0000256" key="8">
    <source>
        <dbReference type="ARBA" id="ARBA00023306"/>
    </source>
</evidence>
<dbReference type="RefSeq" id="WP_072596838.1">
    <property type="nucleotide sequence ID" value="NZ_CP018221.1"/>
</dbReference>
<keyword evidence="6 9" id="KW-1133">Transmembrane helix</keyword>
<dbReference type="InterPro" id="IPR013685">
    <property type="entry name" value="POTRA_FtsQ_type"/>
</dbReference>
<dbReference type="InterPro" id="IPR045335">
    <property type="entry name" value="FtsQ_C_sf"/>
</dbReference>
<gene>
    <name evidence="9" type="primary">ftsQ</name>
    <name evidence="12" type="ORF">BSL82_08170</name>
</gene>
<dbReference type="GO" id="GO:0090529">
    <property type="term" value="P:cell septum assembly"/>
    <property type="evidence" value="ECO:0007669"/>
    <property type="project" value="InterPro"/>
</dbReference>
<organism evidence="12 13">
    <name type="scientific">Tardibacter chloracetimidivorans</name>
    <dbReference type="NCBI Taxonomy" id="1921510"/>
    <lineage>
        <taxon>Bacteria</taxon>
        <taxon>Pseudomonadati</taxon>
        <taxon>Pseudomonadota</taxon>
        <taxon>Alphaproteobacteria</taxon>
        <taxon>Sphingomonadales</taxon>
        <taxon>Sphingomonadaceae</taxon>
        <taxon>Tardibacter</taxon>
    </lineage>
</organism>
<evidence type="ECO:0000256" key="4">
    <source>
        <dbReference type="ARBA" id="ARBA00022618"/>
    </source>
</evidence>
<protein>
    <recommendedName>
        <fullName evidence="9">Cell division protein FtsQ</fullName>
    </recommendedName>
</protein>
<reference evidence="13" key="1">
    <citation type="submission" date="2016-11" db="EMBL/GenBank/DDBJ databases">
        <title>Complete Genome Sequence of alachlor-degrading Sphingomonas sp. strain JJ-A5.</title>
        <authorList>
            <person name="Lee H."/>
            <person name="Ka J.-O."/>
        </authorList>
    </citation>
    <scope>NUCLEOTIDE SEQUENCE [LARGE SCALE GENOMIC DNA]</scope>
    <source>
        <strain evidence="13">JJ-A5</strain>
    </source>
</reference>
<evidence type="ECO:0000256" key="3">
    <source>
        <dbReference type="ARBA" id="ARBA00022519"/>
    </source>
</evidence>
<evidence type="ECO:0000259" key="11">
    <source>
        <dbReference type="PROSITE" id="PS51779"/>
    </source>
</evidence>
<dbReference type="PANTHER" id="PTHR35851">
    <property type="entry name" value="CELL DIVISION PROTEIN FTSQ"/>
    <property type="match status" value="1"/>
</dbReference>
<comment type="function">
    <text evidence="9">Essential cell division protein.</text>
</comment>
<feature type="region of interest" description="Disordered" evidence="10">
    <location>
        <begin position="1"/>
        <end position="37"/>
    </location>
</feature>
<dbReference type="GO" id="GO:0005886">
    <property type="term" value="C:plasma membrane"/>
    <property type="evidence" value="ECO:0007669"/>
    <property type="project" value="UniProtKB-SubCell"/>
</dbReference>
<dbReference type="HAMAP" id="MF_00911">
    <property type="entry name" value="FtsQ_subfam"/>
    <property type="match status" value="1"/>
</dbReference>
<evidence type="ECO:0000256" key="9">
    <source>
        <dbReference type="HAMAP-Rule" id="MF_00911"/>
    </source>
</evidence>
<feature type="domain" description="POTRA" evidence="11">
    <location>
        <begin position="82"/>
        <end position="150"/>
    </location>
</feature>
<dbReference type="InterPro" id="IPR034746">
    <property type="entry name" value="POTRA"/>
</dbReference>
<evidence type="ECO:0000256" key="2">
    <source>
        <dbReference type="ARBA" id="ARBA00022475"/>
    </source>
</evidence>
<dbReference type="KEGG" id="sphj:BSL82_08170"/>
<proteinExistence type="inferred from homology"/>
<dbReference type="Pfam" id="PF03799">
    <property type="entry name" value="FtsQ_DivIB_C"/>
    <property type="match status" value="1"/>
</dbReference>
<dbReference type="Proteomes" id="UP000182063">
    <property type="component" value="Chromosome"/>
</dbReference>
<evidence type="ECO:0000256" key="1">
    <source>
        <dbReference type="ARBA" id="ARBA00004370"/>
    </source>
</evidence>
<evidence type="ECO:0000256" key="10">
    <source>
        <dbReference type="SAM" id="MobiDB-lite"/>
    </source>
</evidence>
<dbReference type="Gene3D" id="3.40.50.11690">
    <property type="entry name" value="Cell division protein FtsQ/DivIB"/>
    <property type="match status" value="1"/>
</dbReference>
<evidence type="ECO:0000256" key="6">
    <source>
        <dbReference type="ARBA" id="ARBA00022989"/>
    </source>
</evidence>
<dbReference type="GO" id="GO:0043093">
    <property type="term" value="P:FtsZ-dependent cytokinesis"/>
    <property type="evidence" value="ECO:0007669"/>
    <property type="project" value="UniProtKB-UniRule"/>
</dbReference>
<dbReference type="PROSITE" id="PS51779">
    <property type="entry name" value="POTRA"/>
    <property type="match status" value="1"/>
</dbReference>
<keyword evidence="3 9" id="KW-0997">Cell inner membrane</keyword>
<dbReference type="GO" id="GO:0032153">
    <property type="term" value="C:cell division site"/>
    <property type="evidence" value="ECO:0007669"/>
    <property type="project" value="UniProtKB-UniRule"/>
</dbReference>
<evidence type="ECO:0000313" key="13">
    <source>
        <dbReference type="Proteomes" id="UP000182063"/>
    </source>
</evidence>
<evidence type="ECO:0000313" key="12">
    <source>
        <dbReference type="EMBL" id="API59289.1"/>
    </source>
</evidence>
<dbReference type="Pfam" id="PF08478">
    <property type="entry name" value="POTRA_1"/>
    <property type="match status" value="1"/>
</dbReference>
<dbReference type="OrthoDB" id="9783091at2"/>
<sequence>MSEPIALRRGSRPKPASLKRRTPPQTRRNGATSPFPPDLVRRATQWGIGGLIAVGSVVTVWLMGLPQQIAWETGEAIGRAGFAVRHVDVSGVQRMARLPVYAAALDQPSNAMPLVDLQQIRERLLAQPWVADVSVSRRLPDTLAIRVVEREPMALWQNQGVVHLVDANGVALQPVDARNWPDLPLIVGPDANLQAKALLTLLDAAPALKAEMTDAVWIGGRRWDIRFRSGETLALPEGDAAAIRALKLFAKLDGAQGLLKRGFVRFDMRLPDKMVIRVTDEPGRQATPVISAENAVPI</sequence>
<dbReference type="InterPro" id="IPR026579">
    <property type="entry name" value="FtsQ"/>
</dbReference>
<dbReference type="PANTHER" id="PTHR35851:SF1">
    <property type="entry name" value="CELL DIVISION PROTEIN FTSQ"/>
    <property type="match status" value="1"/>
</dbReference>
<keyword evidence="4 9" id="KW-0132">Cell division</keyword>
<keyword evidence="8 9" id="KW-0131">Cell cycle</keyword>
<dbReference type="AlphaFoldDB" id="A0A1L3ZUP4"/>